<dbReference type="PANTHER" id="PTHR42921">
    <property type="entry name" value="ACETOACETYL-COA SYNTHETASE"/>
    <property type="match status" value="1"/>
</dbReference>
<dbReference type="OrthoDB" id="9803968at2"/>
<dbReference type="InterPro" id="IPR032387">
    <property type="entry name" value="ACAS_N"/>
</dbReference>
<accession>A0A160DY34</accession>
<dbReference type="AlphaFoldDB" id="A0A160DY34"/>
<dbReference type="PATRIC" id="fig|1300342.3.peg.3615"/>
<dbReference type="Proteomes" id="UP000076830">
    <property type="component" value="Chromosome"/>
</dbReference>
<reference evidence="4 5" key="1">
    <citation type="submission" date="2016-04" db="EMBL/GenBank/DDBJ databases">
        <title>Complete genome sequence of Dokdonella koreensis DS-123T.</title>
        <authorList>
            <person name="Kim J.F."/>
            <person name="Lee H."/>
            <person name="Kwak M.-J."/>
        </authorList>
    </citation>
    <scope>NUCLEOTIDE SEQUENCE [LARGE SCALE GENOMIC DNA]</scope>
    <source>
        <strain evidence="4 5">DS-123</strain>
    </source>
</reference>
<evidence type="ECO:0000313" key="4">
    <source>
        <dbReference type="EMBL" id="ANB19685.1"/>
    </source>
</evidence>
<dbReference type="RefSeq" id="WP_067650838.1">
    <property type="nucleotide sequence ID" value="NZ_CP015249.1"/>
</dbReference>
<comment type="similarity">
    <text evidence="1">Belongs to the ATP-dependent AMP-binding enzyme family.</text>
</comment>
<gene>
    <name evidence="4" type="ORF">I596_3702</name>
</gene>
<keyword evidence="5" id="KW-1185">Reference proteome</keyword>
<dbReference type="EMBL" id="CP015249">
    <property type="protein sequence ID" value="ANB19685.1"/>
    <property type="molecule type" value="Genomic_DNA"/>
</dbReference>
<organism evidence="4 5">
    <name type="scientific">Dokdonella koreensis DS-123</name>
    <dbReference type="NCBI Taxonomy" id="1300342"/>
    <lineage>
        <taxon>Bacteria</taxon>
        <taxon>Pseudomonadati</taxon>
        <taxon>Pseudomonadota</taxon>
        <taxon>Gammaproteobacteria</taxon>
        <taxon>Lysobacterales</taxon>
        <taxon>Rhodanobacteraceae</taxon>
        <taxon>Dokdonella</taxon>
    </lineage>
</organism>
<dbReference type="InterPro" id="IPR000873">
    <property type="entry name" value="AMP-dep_synth/lig_dom"/>
</dbReference>
<feature type="domain" description="AMP-dependent synthetase/ligase" evidence="2">
    <location>
        <begin position="98"/>
        <end position="452"/>
    </location>
</feature>
<dbReference type="PANTHER" id="PTHR42921:SF1">
    <property type="entry name" value="ACETOACETYL-COA SYNTHETASE"/>
    <property type="match status" value="1"/>
</dbReference>
<proteinExistence type="inferred from homology"/>
<dbReference type="SUPFAM" id="SSF56801">
    <property type="entry name" value="Acetyl-CoA synthetase-like"/>
    <property type="match status" value="1"/>
</dbReference>
<dbReference type="KEGG" id="dko:I596_3702"/>
<name>A0A160DY34_9GAMM</name>
<evidence type="ECO:0000313" key="5">
    <source>
        <dbReference type="Proteomes" id="UP000076830"/>
    </source>
</evidence>
<evidence type="ECO:0000259" key="3">
    <source>
        <dbReference type="Pfam" id="PF16177"/>
    </source>
</evidence>
<feature type="domain" description="Acetyl-coenzyme A synthetase N-terminal" evidence="3">
    <location>
        <begin position="37"/>
        <end position="93"/>
    </location>
</feature>
<dbReference type="GO" id="GO:0030729">
    <property type="term" value="F:acetoacetate-CoA ligase activity"/>
    <property type="evidence" value="ECO:0007669"/>
    <property type="project" value="TreeGrafter"/>
</dbReference>
<sequence length="519" mass="55346">MNKPLWEPSDERIERANLNRFMRFVREQTGNDDIRRYAPLYDFSVRHPARFWPLVWEFCGIRASGDFDPVLVDAEQMPGARWFPEVRLNVAQNLLRFRDDRPALVACDAAGASHTLSYAALHGEVARVAQALARAGVGAGDRVAAALPPGTERVIALLATIVLGALWAPLPVREDALPDPAYLAELAPKLLFVGGRAAADPSLPAALRHAAPSLATVVVLAPPGPLAVTDAVVSWAAFGAEEAPVPAFELLPFAHPLYLLPSASATAGIVHGAGGTLIQHLKELVLHLDLKREDRIVLATDDLPTWHWLVSALAVGATLVLDAAIADAAPEALWDRLDEVGASVLVTRSRTLAAAAAAGLTPMHTHKLQNLRTIAVTGPAPPAEAYDYVYGAIKQRVLLAAVAGGPDLVSCLAIGNPLLPIHRGELQCRGLGMRVEVIDADGRPLRDEEGELACLAPFPALPLGFWNDPDGERYRQACFGGREGTWHQGVRARLTSRDGIVVADPAPWPAASPTAVSAA</sequence>
<protein>
    <submittedName>
        <fullName evidence="4">Acetoacetyl-CoA synthetase</fullName>
    </submittedName>
</protein>
<dbReference type="Pfam" id="PF16177">
    <property type="entry name" value="ACAS_N"/>
    <property type="match status" value="1"/>
</dbReference>
<evidence type="ECO:0000256" key="1">
    <source>
        <dbReference type="ARBA" id="ARBA00006432"/>
    </source>
</evidence>
<dbReference type="InterPro" id="IPR042099">
    <property type="entry name" value="ANL_N_sf"/>
</dbReference>
<dbReference type="Pfam" id="PF00501">
    <property type="entry name" value="AMP-binding"/>
    <property type="match status" value="1"/>
</dbReference>
<dbReference type="Gene3D" id="3.40.50.12780">
    <property type="entry name" value="N-terminal domain of ligase-like"/>
    <property type="match status" value="1"/>
</dbReference>
<dbReference type="STRING" id="1300342.I596_3702"/>
<evidence type="ECO:0000259" key="2">
    <source>
        <dbReference type="Pfam" id="PF00501"/>
    </source>
</evidence>